<dbReference type="InterPro" id="IPR036388">
    <property type="entry name" value="WH-like_DNA-bd_sf"/>
</dbReference>
<sequence length="82" mass="9629">MNYNPELHFNQGASWSDDELEYLMNWYDIIGMEEMSLALGRTEKSVAGKVHELKKKGLMNKEKRGHLIRLLRLEDSKTILTY</sequence>
<proteinExistence type="predicted"/>
<keyword evidence="2" id="KW-1185">Reference proteome</keyword>
<name>A0ABR8Q294_9CLOT</name>
<protein>
    <submittedName>
        <fullName evidence="1">Uncharacterized protein</fullName>
    </submittedName>
</protein>
<evidence type="ECO:0000313" key="1">
    <source>
        <dbReference type="EMBL" id="MBD7914520.1"/>
    </source>
</evidence>
<dbReference type="Proteomes" id="UP000640335">
    <property type="component" value="Unassembled WGS sequence"/>
</dbReference>
<comment type="caution">
    <text evidence="1">The sequence shown here is derived from an EMBL/GenBank/DDBJ whole genome shotgun (WGS) entry which is preliminary data.</text>
</comment>
<dbReference type="Gene3D" id="1.10.10.10">
    <property type="entry name" value="Winged helix-like DNA-binding domain superfamily/Winged helix DNA-binding domain"/>
    <property type="match status" value="1"/>
</dbReference>
<accession>A0ABR8Q294</accession>
<reference evidence="1 2" key="1">
    <citation type="submission" date="2020-08" db="EMBL/GenBank/DDBJ databases">
        <title>A Genomic Blueprint of the Chicken Gut Microbiome.</title>
        <authorList>
            <person name="Gilroy R."/>
            <person name="Ravi A."/>
            <person name="Getino M."/>
            <person name="Pursley I."/>
            <person name="Horton D.L."/>
            <person name="Alikhan N.-F."/>
            <person name="Baker D."/>
            <person name="Gharbi K."/>
            <person name="Hall N."/>
            <person name="Watson M."/>
            <person name="Adriaenssens E.M."/>
            <person name="Foster-Nyarko E."/>
            <person name="Jarju S."/>
            <person name="Secka A."/>
            <person name="Antonio M."/>
            <person name="Oren A."/>
            <person name="Chaudhuri R."/>
            <person name="La Ragione R.M."/>
            <person name="Hildebrand F."/>
            <person name="Pallen M.J."/>
        </authorList>
    </citation>
    <scope>NUCLEOTIDE SEQUENCE [LARGE SCALE GENOMIC DNA]</scope>
    <source>
        <strain evidence="1 2">Sa3CUN1</strain>
    </source>
</reference>
<evidence type="ECO:0000313" key="2">
    <source>
        <dbReference type="Proteomes" id="UP000640335"/>
    </source>
</evidence>
<dbReference type="EMBL" id="JACSQZ010000012">
    <property type="protein sequence ID" value="MBD7914520.1"/>
    <property type="molecule type" value="Genomic_DNA"/>
</dbReference>
<organism evidence="1 2">
    <name type="scientific">Clostridium gallinarum</name>
    <dbReference type="NCBI Taxonomy" id="2762246"/>
    <lineage>
        <taxon>Bacteria</taxon>
        <taxon>Bacillati</taxon>
        <taxon>Bacillota</taxon>
        <taxon>Clostridia</taxon>
        <taxon>Eubacteriales</taxon>
        <taxon>Clostridiaceae</taxon>
        <taxon>Clostridium</taxon>
    </lineage>
</organism>
<gene>
    <name evidence="1" type="ORF">H9660_05125</name>
</gene>